<feature type="compositionally biased region" description="Polar residues" evidence="1">
    <location>
        <begin position="24"/>
        <end position="35"/>
    </location>
</feature>
<reference evidence="2 3" key="1">
    <citation type="journal article" date="2014" name="Genome Announc.">
        <title>Trypanosoma cruzi Clone Dm28c Draft Genome Sequence.</title>
        <authorList>
            <person name="Grisard E.C."/>
            <person name="Teixeira S.M."/>
            <person name="de Almeida L.G."/>
            <person name="Stoco P.H."/>
            <person name="Gerber A.L."/>
            <person name="Talavera-Lopez C."/>
            <person name="Lima O.C."/>
            <person name="Andersson B."/>
            <person name="de Vasconcelos A.T."/>
        </authorList>
    </citation>
    <scope>NUCLEOTIDE SEQUENCE [LARGE SCALE GENOMIC DNA]</scope>
    <source>
        <strain evidence="2 3">Dm28c</strain>
    </source>
</reference>
<dbReference type="VEuPathDB" id="TriTrypDB:TCDM_10756"/>
<feature type="region of interest" description="Disordered" evidence="1">
    <location>
        <begin position="1"/>
        <end position="54"/>
    </location>
</feature>
<protein>
    <submittedName>
        <fullName evidence="2">Uncharacterized protein</fullName>
    </submittedName>
</protein>
<accession>V5B6P3</accession>
<evidence type="ECO:0000313" key="3">
    <source>
        <dbReference type="Proteomes" id="UP000017861"/>
    </source>
</evidence>
<proteinExistence type="predicted"/>
<dbReference type="EMBL" id="AYLP01000259">
    <property type="protein sequence ID" value="ESS61647.1"/>
    <property type="molecule type" value="Genomic_DNA"/>
</dbReference>
<feature type="compositionally biased region" description="Basic residues" evidence="1">
    <location>
        <begin position="13"/>
        <end position="23"/>
    </location>
</feature>
<feature type="compositionally biased region" description="Low complexity" evidence="1">
    <location>
        <begin position="42"/>
        <end position="53"/>
    </location>
</feature>
<organism evidence="2 3">
    <name type="scientific">Trypanosoma cruzi Dm28c</name>
    <dbReference type="NCBI Taxonomy" id="1416333"/>
    <lineage>
        <taxon>Eukaryota</taxon>
        <taxon>Discoba</taxon>
        <taxon>Euglenozoa</taxon>
        <taxon>Kinetoplastea</taxon>
        <taxon>Metakinetoplastina</taxon>
        <taxon>Trypanosomatida</taxon>
        <taxon>Trypanosomatidae</taxon>
        <taxon>Trypanosoma</taxon>
        <taxon>Schizotrypanum</taxon>
    </lineage>
</organism>
<comment type="caution">
    <text evidence="2">The sequence shown here is derived from an EMBL/GenBank/DDBJ whole genome shotgun (WGS) entry which is preliminary data.</text>
</comment>
<name>V5B6P3_TRYCR</name>
<gene>
    <name evidence="2" type="ORF">TCDM_10756</name>
</gene>
<evidence type="ECO:0000313" key="2">
    <source>
        <dbReference type="EMBL" id="ESS61647.1"/>
    </source>
</evidence>
<evidence type="ECO:0000256" key="1">
    <source>
        <dbReference type="SAM" id="MobiDB-lite"/>
    </source>
</evidence>
<sequence>MQLKTLLHSPPLPHRRPQSHRRGSTTMRTTPSCSEQWPGRGHASPAPFSHHSSIACPHKVANRIRAHTNPTNTLTR</sequence>
<dbReference type="AlphaFoldDB" id="V5B6P3"/>
<dbReference type="Proteomes" id="UP000017861">
    <property type="component" value="Unassembled WGS sequence"/>
</dbReference>